<evidence type="ECO:0008006" key="3">
    <source>
        <dbReference type="Google" id="ProtNLM"/>
    </source>
</evidence>
<accession>A0A7S4KYV1</accession>
<evidence type="ECO:0000313" key="2">
    <source>
        <dbReference type="EMBL" id="CAE2308969.1"/>
    </source>
</evidence>
<evidence type="ECO:0000256" key="1">
    <source>
        <dbReference type="SAM" id="SignalP"/>
    </source>
</evidence>
<dbReference type="Gene3D" id="2.60.120.380">
    <property type="match status" value="1"/>
</dbReference>
<feature type="signal peptide" evidence="1">
    <location>
        <begin position="1"/>
        <end position="22"/>
    </location>
</feature>
<dbReference type="AlphaFoldDB" id="A0A7S4KYV1"/>
<name>A0A7S4KYV1_9EUKA</name>
<feature type="chain" id="PRO_5030751146" description="EGF-like domain-containing protein" evidence="1">
    <location>
        <begin position="23"/>
        <end position="173"/>
    </location>
</feature>
<dbReference type="EMBL" id="HBKR01019840">
    <property type="protein sequence ID" value="CAE2308969.1"/>
    <property type="molecule type" value="Transcribed_RNA"/>
</dbReference>
<proteinExistence type="predicted"/>
<organism evidence="2">
    <name type="scientific">Paramoeba aestuarina</name>
    <dbReference type="NCBI Taxonomy" id="180227"/>
    <lineage>
        <taxon>Eukaryota</taxon>
        <taxon>Amoebozoa</taxon>
        <taxon>Discosea</taxon>
        <taxon>Flabellinia</taxon>
        <taxon>Dactylopodida</taxon>
        <taxon>Paramoebidae</taxon>
        <taxon>Paramoeba</taxon>
    </lineage>
</organism>
<reference evidence="2" key="1">
    <citation type="submission" date="2021-01" db="EMBL/GenBank/DDBJ databases">
        <authorList>
            <person name="Corre E."/>
            <person name="Pelletier E."/>
            <person name="Niang G."/>
            <person name="Scheremetjew M."/>
            <person name="Finn R."/>
            <person name="Kale V."/>
            <person name="Holt S."/>
            <person name="Cochrane G."/>
            <person name="Meng A."/>
            <person name="Brown T."/>
            <person name="Cohen L."/>
        </authorList>
    </citation>
    <scope>NUCLEOTIDE SEQUENCE</scope>
    <source>
        <strain evidence="2">SoJaBio B1-5/56/2</strain>
    </source>
</reference>
<keyword evidence="1" id="KW-0732">Signal</keyword>
<protein>
    <recommendedName>
        <fullName evidence="3">EGF-like domain-containing protein</fullName>
    </recommendedName>
</protein>
<gene>
    <name evidence="2" type="ORF">NAES01612_LOCUS12975</name>
</gene>
<sequence length="173" mass="19654">MRMRVALVLSLAFFCLATLLEACSNDGHCLTHGICDLETATCNCEELWGEWDCGTYKPLLENGVALKGLSVSTRKWNHFRFEATADRSDLVVEMNQTSINGDCDVYVRLAKIPTRSVYDYRGIMTPDNSVKIEVQHPMGVYHISVNGFLHCTYNIKAYIKRHYPKWSKVIGQI</sequence>